<accession>A0AA89BP63</accession>
<feature type="transmembrane region" description="Helical" evidence="2">
    <location>
        <begin position="76"/>
        <end position="100"/>
    </location>
</feature>
<feature type="compositionally biased region" description="Basic and acidic residues" evidence="1">
    <location>
        <begin position="1"/>
        <end position="15"/>
    </location>
</feature>
<keyword evidence="2" id="KW-1133">Transmembrane helix</keyword>
<keyword evidence="4" id="KW-1185">Reference proteome</keyword>
<keyword evidence="2" id="KW-0472">Membrane</keyword>
<reference evidence="3" key="1">
    <citation type="submission" date="2019-08" db="EMBL/GenBank/DDBJ databases">
        <title>The improved chromosome-level genome for the pearl oyster Pinctada fucata martensii using PacBio sequencing and Hi-C.</title>
        <authorList>
            <person name="Zheng Z."/>
        </authorList>
    </citation>
    <scope>NUCLEOTIDE SEQUENCE</scope>
    <source>
        <strain evidence="3">ZZ-2019</strain>
        <tissue evidence="3">Adductor muscle</tissue>
    </source>
</reference>
<dbReference type="Proteomes" id="UP001186944">
    <property type="component" value="Unassembled WGS sequence"/>
</dbReference>
<evidence type="ECO:0000256" key="2">
    <source>
        <dbReference type="SAM" id="Phobius"/>
    </source>
</evidence>
<evidence type="ECO:0000256" key="1">
    <source>
        <dbReference type="SAM" id="MobiDB-lite"/>
    </source>
</evidence>
<dbReference type="AlphaFoldDB" id="A0AA89BP63"/>
<name>A0AA89BP63_PINIB</name>
<dbReference type="Gene3D" id="1.20.1070.10">
    <property type="entry name" value="Rhodopsin 7-helix transmembrane proteins"/>
    <property type="match status" value="1"/>
</dbReference>
<evidence type="ECO:0000313" key="3">
    <source>
        <dbReference type="EMBL" id="KAK3088708.1"/>
    </source>
</evidence>
<gene>
    <name evidence="3" type="ORF">FSP39_022717</name>
</gene>
<proteinExistence type="predicted"/>
<evidence type="ECO:0000313" key="4">
    <source>
        <dbReference type="Proteomes" id="UP001186944"/>
    </source>
</evidence>
<dbReference type="CDD" id="cd00637">
    <property type="entry name" value="7tm_classA_rhodopsin-like"/>
    <property type="match status" value="1"/>
</dbReference>
<dbReference type="EMBL" id="VSWD01000011">
    <property type="protein sequence ID" value="KAK3088708.1"/>
    <property type="molecule type" value="Genomic_DNA"/>
</dbReference>
<organism evidence="3 4">
    <name type="scientific">Pinctada imbricata</name>
    <name type="common">Atlantic pearl-oyster</name>
    <name type="synonym">Pinctada martensii</name>
    <dbReference type="NCBI Taxonomy" id="66713"/>
    <lineage>
        <taxon>Eukaryota</taxon>
        <taxon>Metazoa</taxon>
        <taxon>Spiralia</taxon>
        <taxon>Lophotrochozoa</taxon>
        <taxon>Mollusca</taxon>
        <taxon>Bivalvia</taxon>
        <taxon>Autobranchia</taxon>
        <taxon>Pteriomorphia</taxon>
        <taxon>Pterioida</taxon>
        <taxon>Pterioidea</taxon>
        <taxon>Pteriidae</taxon>
        <taxon>Pinctada</taxon>
    </lineage>
</organism>
<sequence length="118" mass="13534">MEVLDEGPRHTEPRLETQTTTVEPIESSMKKKKMLFKRKRTLLIELKQSVNTKASTSSTQSGNEHGRKLHAGKTTFMLFLVTLGFIISYLPYSILVLAAIERHKKRIHDLEKKHSDSD</sequence>
<keyword evidence="2" id="KW-0812">Transmembrane</keyword>
<feature type="region of interest" description="Disordered" evidence="1">
    <location>
        <begin position="1"/>
        <end position="27"/>
    </location>
</feature>
<protein>
    <submittedName>
        <fullName evidence="3">Uncharacterized protein</fullName>
    </submittedName>
</protein>
<comment type="caution">
    <text evidence="3">The sequence shown here is derived from an EMBL/GenBank/DDBJ whole genome shotgun (WGS) entry which is preliminary data.</text>
</comment>